<keyword evidence="3" id="KW-1185">Reference proteome</keyword>
<gene>
    <name evidence="2" type="ORF">CRE_14646</name>
</gene>
<dbReference type="EMBL" id="DS268430">
    <property type="protein sequence ID" value="EFO96330.1"/>
    <property type="molecule type" value="Genomic_DNA"/>
</dbReference>
<evidence type="ECO:0000256" key="1">
    <source>
        <dbReference type="SAM" id="Phobius"/>
    </source>
</evidence>
<name>E3M9B1_CAERE</name>
<feature type="transmembrane region" description="Helical" evidence="1">
    <location>
        <begin position="183"/>
        <end position="204"/>
    </location>
</feature>
<sequence>MKRKIALTPVGSNHDCQIGTKMSKTKNKKVLARVGIEPRLSDWYQNVKNKKQKSFGTSGDRTPVVRLVPKCQKQKTKKFWHEWGSNPGCQIGTRKQKTSKTFFKNDKRLLGGLALFIAATIVTQDLTFGFEILLLGIGWIREYEWDKIEALFIFIYFSFIFLQFFFYVLLLAAADSKSYSINLVRGCCAITVFTAVYVLNPWIITYKQNAEFIHRTLKYTYVIHT</sequence>
<proteinExistence type="predicted"/>
<evidence type="ECO:0000313" key="3">
    <source>
        <dbReference type="Proteomes" id="UP000008281"/>
    </source>
</evidence>
<evidence type="ECO:0000313" key="2">
    <source>
        <dbReference type="EMBL" id="EFO96330.1"/>
    </source>
</evidence>
<keyword evidence="1" id="KW-1133">Transmembrane helix</keyword>
<protein>
    <submittedName>
        <fullName evidence="2">Uncharacterized protein</fullName>
    </submittedName>
</protein>
<keyword evidence="1" id="KW-0812">Transmembrane</keyword>
<feature type="transmembrane region" description="Helical" evidence="1">
    <location>
        <begin position="109"/>
        <end position="130"/>
    </location>
</feature>
<organism evidence="3">
    <name type="scientific">Caenorhabditis remanei</name>
    <name type="common">Caenorhabditis vulgaris</name>
    <dbReference type="NCBI Taxonomy" id="31234"/>
    <lineage>
        <taxon>Eukaryota</taxon>
        <taxon>Metazoa</taxon>
        <taxon>Ecdysozoa</taxon>
        <taxon>Nematoda</taxon>
        <taxon>Chromadorea</taxon>
        <taxon>Rhabditida</taxon>
        <taxon>Rhabditina</taxon>
        <taxon>Rhabditomorpha</taxon>
        <taxon>Rhabditoidea</taxon>
        <taxon>Rhabditidae</taxon>
        <taxon>Peloderinae</taxon>
        <taxon>Caenorhabditis</taxon>
    </lineage>
</organism>
<accession>E3M9B1</accession>
<reference evidence="2" key="1">
    <citation type="submission" date="2007-07" db="EMBL/GenBank/DDBJ databases">
        <title>PCAP assembly of the Caenorhabditis remanei genome.</title>
        <authorList>
            <consortium name="The Caenorhabditis remanei Sequencing Consortium"/>
            <person name="Wilson R.K."/>
        </authorList>
    </citation>
    <scope>NUCLEOTIDE SEQUENCE [LARGE SCALE GENOMIC DNA]</scope>
    <source>
        <strain evidence="2">PB4641</strain>
    </source>
</reference>
<dbReference type="InParanoid" id="E3M9B1"/>
<keyword evidence="1" id="KW-0472">Membrane</keyword>
<dbReference type="Proteomes" id="UP000008281">
    <property type="component" value="Unassembled WGS sequence"/>
</dbReference>
<dbReference type="AlphaFoldDB" id="E3M9B1"/>
<dbReference type="HOGENOM" id="CLU_1230931_0_0_1"/>
<feature type="transmembrane region" description="Helical" evidence="1">
    <location>
        <begin position="150"/>
        <end position="171"/>
    </location>
</feature>